<dbReference type="STRING" id="1850517.A8708_23645"/>
<dbReference type="AlphaFoldDB" id="A0A198A104"/>
<dbReference type="EMBL" id="LYPB01000088">
    <property type="protein sequence ID" value="OAS14696.1"/>
    <property type="molecule type" value="Genomic_DNA"/>
</dbReference>
<proteinExistence type="predicted"/>
<keyword evidence="2" id="KW-1185">Reference proteome</keyword>
<organism evidence="1 2">
    <name type="scientific">Paenibacillus oryzisoli</name>
    <dbReference type="NCBI Taxonomy" id="1850517"/>
    <lineage>
        <taxon>Bacteria</taxon>
        <taxon>Bacillati</taxon>
        <taxon>Bacillota</taxon>
        <taxon>Bacilli</taxon>
        <taxon>Bacillales</taxon>
        <taxon>Paenibacillaceae</taxon>
        <taxon>Paenibacillus</taxon>
    </lineage>
</organism>
<gene>
    <name evidence="1" type="ORF">A8708_23645</name>
</gene>
<dbReference type="OrthoDB" id="9816400at2"/>
<evidence type="ECO:0000313" key="2">
    <source>
        <dbReference type="Proteomes" id="UP000078454"/>
    </source>
</evidence>
<comment type="caution">
    <text evidence="1">The sequence shown here is derived from an EMBL/GenBank/DDBJ whole genome shotgun (WGS) entry which is preliminary data.</text>
</comment>
<evidence type="ECO:0008006" key="3">
    <source>
        <dbReference type="Google" id="ProtNLM"/>
    </source>
</evidence>
<accession>A0A198A104</accession>
<dbReference type="RefSeq" id="WP_068669220.1">
    <property type="nucleotide sequence ID" value="NZ_LYPB01000088.1"/>
</dbReference>
<evidence type="ECO:0000313" key="1">
    <source>
        <dbReference type="EMBL" id="OAS14696.1"/>
    </source>
</evidence>
<name>A0A198A104_9BACL</name>
<sequence length="64" mass="7428">MSKSDHEMTRTFAGKGKASMRADIGLSGRQRMARDVWDVKNNFGRKYNEGLKQTVRYGQEIYKK</sequence>
<reference evidence="1 2" key="1">
    <citation type="submission" date="2016-05" db="EMBL/GenBank/DDBJ databases">
        <title>Paenibacillus sp. 1ZS3-15 nov., isolated from the rhizosphere soil.</title>
        <authorList>
            <person name="Zhang X.X."/>
            <person name="Zhang J."/>
        </authorList>
    </citation>
    <scope>NUCLEOTIDE SEQUENCE [LARGE SCALE GENOMIC DNA]</scope>
    <source>
        <strain evidence="1 2">1ZS3-15</strain>
    </source>
</reference>
<protein>
    <recommendedName>
        <fullName evidence="3">Tox-SHH domain-containing protein</fullName>
    </recommendedName>
</protein>
<dbReference type="Proteomes" id="UP000078454">
    <property type="component" value="Unassembled WGS sequence"/>
</dbReference>